<evidence type="ECO:0008006" key="3">
    <source>
        <dbReference type="Google" id="ProtNLM"/>
    </source>
</evidence>
<dbReference type="EMBL" id="JBHSMT010000028">
    <property type="protein sequence ID" value="MFC5475570.1"/>
    <property type="molecule type" value="Genomic_DNA"/>
</dbReference>
<dbReference type="RefSeq" id="WP_378998987.1">
    <property type="nucleotide sequence ID" value="NZ_JBHSMT010000028.1"/>
</dbReference>
<reference evidence="2" key="1">
    <citation type="journal article" date="2019" name="Int. J. Syst. Evol. Microbiol.">
        <title>The Global Catalogue of Microorganisms (GCM) 10K type strain sequencing project: providing services to taxonomists for standard genome sequencing and annotation.</title>
        <authorList>
            <consortium name="The Broad Institute Genomics Platform"/>
            <consortium name="The Broad Institute Genome Sequencing Center for Infectious Disease"/>
            <person name="Wu L."/>
            <person name="Ma J."/>
        </authorList>
    </citation>
    <scope>NUCLEOTIDE SEQUENCE [LARGE SCALE GENOMIC DNA]</scope>
    <source>
        <strain evidence="2">JCM 17066</strain>
    </source>
</reference>
<proteinExistence type="predicted"/>
<evidence type="ECO:0000313" key="2">
    <source>
        <dbReference type="Proteomes" id="UP001596045"/>
    </source>
</evidence>
<dbReference type="Proteomes" id="UP001596045">
    <property type="component" value="Unassembled WGS sequence"/>
</dbReference>
<gene>
    <name evidence="1" type="ORF">ACFPM8_16535</name>
</gene>
<keyword evidence="2" id="KW-1185">Reference proteome</keyword>
<evidence type="ECO:0000313" key="1">
    <source>
        <dbReference type="EMBL" id="MFC5475570.1"/>
    </source>
</evidence>
<accession>A0ABW0MD84</accession>
<organism evidence="1 2">
    <name type="scientific">Paraherbaspirillum soli</name>
    <dbReference type="NCBI Taxonomy" id="631222"/>
    <lineage>
        <taxon>Bacteria</taxon>
        <taxon>Pseudomonadati</taxon>
        <taxon>Pseudomonadota</taxon>
        <taxon>Betaproteobacteria</taxon>
        <taxon>Burkholderiales</taxon>
        <taxon>Oxalobacteraceae</taxon>
        <taxon>Paraherbaspirillum</taxon>
    </lineage>
</organism>
<protein>
    <recommendedName>
        <fullName evidence="3">DUF1983 domain-containing protein</fullName>
    </recommendedName>
</protein>
<name>A0ABW0MD84_9BURK</name>
<comment type="caution">
    <text evidence="1">The sequence shown here is derived from an EMBL/GenBank/DDBJ whole genome shotgun (WGS) entry which is preliminary data.</text>
</comment>
<sequence length="952" mass="100978">MSSSLIQRPHYFAGEALLTADFICEQQYHMEMQSYNNQSLYTYGIASGLEIFWDAESNSNQVEVSPGMAIDCLGRQIILLQPQVVKLVDVMSGSNYFLTISYDNVYADLNDETGVAGYKRIVEQPRIQYVRNLQQPGLNVLLAVIGFATKDTINQLTYRSGNIERRYVGSSLGALNFITEGTGVHKTDMPNSLNGFFDAKDNNDLYPCIRAKRETSGQQAYLEVDAARSQFMGLVTTGNNLGIGSDQPLANLQVEAITFKGQGVLTSTGELVTLSKPPTPFFQVGDVLISDPPATVNNGRASFWLDQRRTITAVNQELLQVTVESAFDPPLDHITYTYIRGTLARFGSGNSFLNINIDGTVELGGQASASTGRGASGHHALFIAADRKVGINLSDRDPEATLDVNGKIQADELEVNELLCINTDGTVELGKQASAGTGHHALFITADRKVGIALADRTPEATLDVNGAVHAKSFVGDGSELTNLPAMANYWTLETDGRTSTGNLYYTDGNVGIRNNKPLAALSVGGGQSFIGKGLVTSISDGVLQGYQTAFLDQVAAGDTITIGMLVEQVGVISKIISGTELILKEPLPIALSNSAYSYQAPGGDKQAGTGKISSDGSTVTGIDTNFGDEDKFVVGGKIIIDRFDVKVIPPSDTTQPQTMYVQAVKSQTELSLILPNGKKVGSATFSAATSAYVVTPSLLAHISANGGDTVLPPAQAQDIPPALVITTNHVVATPNTVAINLPLDQIQSRYALQVNGDVSFGSGALHAGGNIVSDATLESKAMQVAGTTINADGSVQIIGNRVAYDQKALIKGGTSFEQVATSDGYVMAAIGQPIWKANHCGSLAGTTSHNGKQTSIVHATALAYQIKTSNGNEDDKTISIPVPGSFTMPVKQGETWTLKLTWNADIGKAPPLKFYWIPLGPPPPNAKLAEAEAAAILAGDDLRQNEAGDEG</sequence>